<dbReference type="EMBL" id="SACK01000002">
    <property type="protein sequence ID" value="RVU01805.1"/>
    <property type="molecule type" value="Genomic_DNA"/>
</dbReference>
<accession>A0A437MVX4</accession>
<evidence type="ECO:0000313" key="1">
    <source>
        <dbReference type="EMBL" id="RVU01805.1"/>
    </source>
</evidence>
<gene>
    <name evidence="1" type="ORF">EOD41_07555</name>
</gene>
<comment type="caution">
    <text evidence="1">The sequence shown here is derived from an EMBL/GenBank/DDBJ whole genome shotgun (WGS) entry which is preliminary data.</text>
</comment>
<reference evidence="1 2" key="1">
    <citation type="submission" date="2019-01" db="EMBL/GenBank/DDBJ databases">
        <authorList>
            <person name="Chen W.-M."/>
        </authorList>
    </citation>
    <scope>NUCLEOTIDE SEQUENCE [LARGE SCALE GENOMIC DNA]</scope>
    <source>
        <strain evidence="1 2">YBJ-36</strain>
    </source>
</reference>
<organism evidence="1 2">
    <name type="scientific">Mucilaginibacter limnophilus</name>
    <dbReference type="NCBI Taxonomy" id="1932778"/>
    <lineage>
        <taxon>Bacteria</taxon>
        <taxon>Pseudomonadati</taxon>
        <taxon>Bacteroidota</taxon>
        <taxon>Sphingobacteriia</taxon>
        <taxon>Sphingobacteriales</taxon>
        <taxon>Sphingobacteriaceae</taxon>
        <taxon>Mucilaginibacter</taxon>
    </lineage>
</organism>
<dbReference type="AlphaFoldDB" id="A0A437MVX4"/>
<sequence length="313" mass="35953">MPKKNFISKNWLKLTDKAAYKHYKAELDLERREAETHRLYHEQITYDPVQTIAAAKSKGFIYVTHSGNAGDIIYALPTLKKLHELSGADINLLLKLNRPIVLNPKYTHPLGNVMLNQKMADMLSPLIEAQPYIASCRVYNGDDIDIDLDNFRTPLIPMDKGNIARWCSYLTGISPDLHVNWLDVEADNNYNDTIVLARSERYRNDFINHQFLNQYPNKVFIGVDSEYNDMKRMLPDLKRVEIQNFTQMASIIAGCKFFIGNQSFPFAIAEALKVPRILELSFEVINVVPEGGLSFDFLFQKHFENYVATLNNS</sequence>
<proteinExistence type="predicted"/>
<protein>
    <submittedName>
        <fullName evidence="1">Uncharacterized protein</fullName>
    </submittedName>
</protein>
<name>A0A437MVX4_9SPHI</name>
<evidence type="ECO:0000313" key="2">
    <source>
        <dbReference type="Proteomes" id="UP000282759"/>
    </source>
</evidence>
<dbReference type="Proteomes" id="UP000282759">
    <property type="component" value="Unassembled WGS sequence"/>
</dbReference>
<keyword evidence="2" id="KW-1185">Reference proteome</keyword>
<dbReference type="OrthoDB" id="647686at2"/>
<dbReference type="RefSeq" id="WP_127704169.1">
    <property type="nucleotide sequence ID" value="NZ_SACK01000002.1"/>
</dbReference>